<sequence>MTLKLADNTKGGQWRVASEGLECEGYFIEKARLNARRDGLYEWPQQVCTKEWVDFDDFIAAFEAALEFHHGGYDDSVMQATVAKSRRRIAESEEFDAVCREMFPERFTGGIHGFFPSEFDDVNREIVRRCALKTA</sequence>
<reference evidence="1 2" key="1">
    <citation type="submission" date="2019-09" db="EMBL/GenBank/DDBJ databases">
        <title>Genome sequencing of Ng87 strain.</title>
        <authorList>
            <person name="Karasev E.S."/>
            <person name="Andronov E."/>
        </authorList>
    </citation>
    <scope>NUCLEOTIDE SEQUENCE [LARGE SCALE GENOMIC DNA]</scope>
    <source>
        <strain evidence="1 2">Ng87</strain>
    </source>
</reference>
<evidence type="ECO:0000313" key="1">
    <source>
        <dbReference type="EMBL" id="KAB1086470.1"/>
    </source>
</evidence>
<proteinExistence type="predicted"/>
<name>A0A6A1TQM8_NEOGA</name>
<dbReference type="RefSeq" id="WP_151041871.1">
    <property type="nucleotide sequence ID" value="NZ_VZUL01000002.1"/>
</dbReference>
<dbReference type="Proteomes" id="UP000386575">
    <property type="component" value="Unassembled WGS sequence"/>
</dbReference>
<evidence type="ECO:0000313" key="2">
    <source>
        <dbReference type="Proteomes" id="UP000386575"/>
    </source>
</evidence>
<protein>
    <submittedName>
        <fullName evidence="1">Uncharacterized protein</fullName>
    </submittedName>
</protein>
<dbReference type="AlphaFoldDB" id="A0A6A1TQM8"/>
<accession>A0A6A1TQM8</accession>
<dbReference type="EMBL" id="VZUL01000002">
    <property type="protein sequence ID" value="KAB1086470.1"/>
    <property type="molecule type" value="Genomic_DNA"/>
</dbReference>
<organism evidence="1 2">
    <name type="scientific">Neorhizobium galegae</name>
    <name type="common">Rhizobium galegae</name>
    <dbReference type="NCBI Taxonomy" id="399"/>
    <lineage>
        <taxon>Bacteria</taxon>
        <taxon>Pseudomonadati</taxon>
        <taxon>Pseudomonadota</taxon>
        <taxon>Alphaproteobacteria</taxon>
        <taxon>Hyphomicrobiales</taxon>
        <taxon>Rhizobiaceae</taxon>
        <taxon>Rhizobium/Agrobacterium group</taxon>
        <taxon>Neorhizobium</taxon>
    </lineage>
</organism>
<gene>
    <name evidence="1" type="ORF">F4V91_08530</name>
</gene>
<comment type="caution">
    <text evidence="1">The sequence shown here is derived from an EMBL/GenBank/DDBJ whole genome shotgun (WGS) entry which is preliminary data.</text>
</comment>